<dbReference type="eggNOG" id="ENOG5033CK8">
    <property type="taxonomic scope" value="Bacteria"/>
</dbReference>
<accession>C0ED04</accession>
<evidence type="ECO:0008006" key="3">
    <source>
        <dbReference type="Google" id="ProtNLM"/>
    </source>
</evidence>
<sequence length="185" mass="21375">MELHNQVIISMDSLMELVAEAAAKTAIGVYNEEHQMKQKERRRQILRNTKLLLENYRSFKTHISRSVYDLSTATESAVDLLDMMWDGTGNTLNIQSIKQSVLRTAVIMDHITKMLKIYKGYCRQSTPEAQRQYRVIRKMYVMDPPLTVEQISAEENVDVRTVYRDINVACKALSPLFFGIDGIQR</sequence>
<name>C0ED04_9FIRM</name>
<evidence type="ECO:0000313" key="1">
    <source>
        <dbReference type="EMBL" id="EEG30656.1"/>
    </source>
</evidence>
<reference evidence="1 2" key="2">
    <citation type="submission" date="2009-02" db="EMBL/GenBank/DDBJ databases">
        <title>Draft genome sequence of Clostridium methylpentosum (DSM 5476).</title>
        <authorList>
            <person name="Sudarsanam P."/>
            <person name="Ley R."/>
            <person name="Guruge J."/>
            <person name="Turnbaugh P.J."/>
            <person name="Mahowald M."/>
            <person name="Liep D."/>
            <person name="Gordon J."/>
        </authorList>
    </citation>
    <scope>NUCLEOTIDE SEQUENCE [LARGE SCALE GENOMIC DNA]</scope>
    <source>
        <strain evidence="1 2">DSM 5476</strain>
    </source>
</reference>
<dbReference type="HOGENOM" id="CLU_097117_1_0_9"/>
<organism evidence="1 2">
    <name type="scientific">[Clostridium] methylpentosum DSM 5476</name>
    <dbReference type="NCBI Taxonomy" id="537013"/>
    <lineage>
        <taxon>Bacteria</taxon>
        <taxon>Bacillati</taxon>
        <taxon>Bacillota</taxon>
        <taxon>Clostridia</taxon>
        <taxon>Eubacteriales</taxon>
        <taxon>Oscillospiraceae</taxon>
        <taxon>Oscillospiraceae incertae sedis</taxon>
    </lineage>
</organism>
<reference evidence="1 2" key="1">
    <citation type="submission" date="2009-01" db="EMBL/GenBank/DDBJ databases">
        <authorList>
            <person name="Fulton L."/>
            <person name="Clifton S."/>
            <person name="Fulton B."/>
            <person name="Xu J."/>
            <person name="Minx P."/>
            <person name="Pepin K.H."/>
            <person name="Johnson M."/>
            <person name="Bhonagiri V."/>
            <person name="Nash W.E."/>
            <person name="Mardis E.R."/>
            <person name="Wilson R.K."/>
        </authorList>
    </citation>
    <scope>NUCLEOTIDE SEQUENCE [LARGE SCALE GENOMIC DNA]</scope>
    <source>
        <strain evidence="1 2">DSM 5476</strain>
    </source>
</reference>
<evidence type="ECO:0000313" key="2">
    <source>
        <dbReference type="Proteomes" id="UP000003340"/>
    </source>
</evidence>
<protein>
    <recommendedName>
        <fullName evidence="3">Helix-turn-helix type 11 domain-containing protein</fullName>
    </recommendedName>
</protein>
<dbReference type="Proteomes" id="UP000003340">
    <property type="component" value="Unassembled WGS sequence"/>
</dbReference>
<dbReference type="STRING" id="537013.CLOSTMETH_01725"/>
<dbReference type="EMBL" id="ACEC01000058">
    <property type="protein sequence ID" value="EEG30656.1"/>
    <property type="molecule type" value="Genomic_DNA"/>
</dbReference>
<dbReference type="AlphaFoldDB" id="C0ED04"/>
<gene>
    <name evidence="1" type="ORF">CLOSTMETH_01725</name>
</gene>
<keyword evidence="2" id="KW-1185">Reference proteome</keyword>
<proteinExistence type="predicted"/>
<comment type="caution">
    <text evidence="1">The sequence shown here is derived from an EMBL/GenBank/DDBJ whole genome shotgun (WGS) entry which is preliminary data.</text>
</comment>